<accession>A0A1Z4N976</accession>
<name>A0A1Z4N976_9CYAN</name>
<feature type="domain" description="AB hydrolase-1" evidence="1">
    <location>
        <begin position="33"/>
        <end position="285"/>
    </location>
</feature>
<dbReference type="PANTHER" id="PTHR46438">
    <property type="entry name" value="ALPHA/BETA-HYDROLASES SUPERFAMILY PROTEIN"/>
    <property type="match status" value="1"/>
</dbReference>
<dbReference type="GO" id="GO:0016787">
    <property type="term" value="F:hydrolase activity"/>
    <property type="evidence" value="ECO:0007669"/>
    <property type="project" value="UniProtKB-KW"/>
</dbReference>
<dbReference type="Pfam" id="PF12697">
    <property type="entry name" value="Abhydrolase_6"/>
    <property type="match status" value="1"/>
</dbReference>
<dbReference type="PANTHER" id="PTHR46438:SF12">
    <property type="entry name" value="ALPHA_BETA-HYDROLASES SUPERFAMILY PROTEIN"/>
    <property type="match status" value="1"/>
</dbReference>
<dbReference type="SUPFAM" id="SSF53474">
    <property type="entry name" value="alpha/beta-Hydrolases"/>
    <property type="match status" value="1"/>
</dbReference>
<dbReference type="Proteomes" id="UP000218785">
    <property type="component" value="Chromosome"/>
</dbReference>
<gene>
    <name evidence="2" type="ORF">NIES37_63000</name>
</gene>
<evidence type="ECO:0000313" key="3">
    <source>
        <dbReference type="Proteomes" id="UP000218785"/>
    </source>
</evidence>
<organism evidence="2 3">
    <name type="scientific">Tolypothrix tenuis PCC 7101</name>
    <dbReference type="NCBI Taxonomy" id="231146"/>
    <lineage>
        <taxon>Bacteria</taxon>
        <taxon>Bacillati</taxon>
        <taxon>Cyanobacteriota</taxon>
        <taxon>Cyanophyceae</taxon>
        <taxon>Nostocales</taxon>
        <taxon>Tolypothrichaceae</taxon>
        <taxon>Tolypothrix</taxon>
    </lineage>
</organism>
<proteinExistence type="predicted"/>
<dbReference type="KEGG" id="ttq:NIES37_63000"/>
<evidence type="ECO:0000259" key="1">
    <source>
        <dbReference type="Pfam" id="PF12697"/>
    </source>
</evidence>
<dbReference type="InterPro" id="IPR029058">
    <property type="entry name" value="AB_hydrolase_fold"/>
</dbReference>
<dbReference type="PRINTS" id="PR00412">
    <property type="entry name" value="EPOXHYDRLASE"/>
</dbReference>
<keyword evidence="3" id="KW-1185">Reference proteome</keyword>
<dbReference type="Gene3D" id="3.40.50.1820">
    <property type="entry name" value="alpha/beta hydrolase"/>
    <property type="match status" value="1"/>
</dbReference>
<dbReference type="InterPro" id="IPR000073">
    <property type="entry name" value="AB_hydrolase_1"/>
</dbReference>
<sequence length="301" mass="33057">MKTSINGFTASKTWVWQEFSISYQTQGSAGPAVVMIHGFGASWWHWRHNIPVLAANCRVYAIDLIGFGGSAKPKPGEKIAYTLENWGQQVADFCREVVGGPAFLVGNSIGCIVAMQAAVSNPEIALGVALLNCSLRLLHDRKRVSLPWSRRVGAPLLQRVLSIKPIGEFFFNQVAKPKTVRKILLQAYANSEAVTDELVDILTAPARDPGAVAVFLAFTSYSTGPLPEDLLPVLPCPAIMIWGTADPWEPIALGRELANYPQVQKFIPLEGVGHCPQDEAPELVNPILLDWIRERSQYEEN</sequence>
<evidence type="ECO:0000313" key="2">
    <source>
        <dbReference type="EMBL" id="BAZ02288.1"/>
    </source>
</evidence>
<dbReference type="InterPro" id="IPR000639">
    <property type="entry name" value="Epox_hydrolase-like"/>
</dbReference>
<protein>
    <submittedName>
        <fullName evidence="2">Alpha/beta hydrolase fold protein</fullName>
    </submittedName>
</protein>
<keyword evidence="2" id="KW-0378">Hydrolase</keyword>
<dbReference type="AlphaFoldDB" id="A0A1Z4N976"/>
<dbReference type="PRINTS" id="PR00111">
    <property type="entry name" value="ABHYDROLASE"/>
</dbReference>
<reference evidence="2 3" key="1">
    <citation type="submission" date="2017-06" db="EMBL/GenBank/DDBJ databases">
        <title>Genome sequencing of cyanobaciteial culture collection at National Institute for Environmental Studies (NIES).</title>
        <authorList>
            <person name="Hirose Y."/>
            <person name="Shimura Y."/>
            <person name="Fujisawa T."/>
            <person name="Nakamura Y."/>
            <person name="Kawachi M."/>
        </authorList>
    </citation>
    <scope>NUCLEOTIDE SEQUENCE [LARGE SCALE GENOMIC DNA]</scope>
    <source>
        <strain evidence="2 3">NIES-37</strain>
    </source>
</reference>
<dbReference type="EMBL" id="AP018248">
    <property type="protein sequence ID" value="BAZ02288.1"/>
    <property type="molecule type" value="Genomic_DNA"/>
</dbReference>
<dbReference type="RefSeq" id="WP_096582405.1">
    <property type="nucleotide sequence ID" value="NZ_CAWNJS010000001.1"/>
</dbReference>